<organism evidence="5 7">
    <name type="scientific">Wallemia mellicola</name>
    <dbReference type="NCBI Taxonomy" id="1708541"/>
    <lineage>
        <taxon>Eukaryota</taxon>
        <taxon>Fungi</taxon>
        <taxon>Dikarya</taxon>
        <taxon>Basidiomycota</taxon>
        <taxon>Wallemiomycotina</taxon>
        <taxon>Wallemiomycetes</taxon>
        <taxon>Wallemiales</taxon>
        <taxon>Wallemiaceae</taxon>
        <taxon>Wallemia</taxon>
    </lineage>
</organism>
<dbReference type="InterPro" id="IPR000904">
    <property type="entry name" value="Sec7_dom"/>
</dbReference>
<dbReference type="Pfam" id="PF15410">
    <property type="entry name" value="PH_9"/>
    <property type="match status" value="1"/>
</dbReference>
<gene>
    <name evidence="6" type="ORF">E3Q02_03195</name>
    <name evidence="5" type="ORF">E3Q10_02215</name>
    <name evidence="4" type="ORF">E3Q22_02679</name>
</gene>
<feature type="region of interest" description="Disordered" evidence="1">
    <location>
        <begin position="350"/>
        <end position="421"/>
    </location>
</feature>
<dbReference type="Proteomes" id="UP000305647">
    <property type="component" value="Unassembled WGS sequence"/>
</dbReference>
<dbReference type="EMBL" id="SPRO01000020">
    <property type="protein sequence ID" value="TIC30178.1"/>
    <property type="molecule type" value="Genomic_DNA"/>
</dbReference>
<feature type="compositionally biased region" description="Polar residues" evidence="1">
    <location>
        <begin position="142"/>
        <end position="184"/>
    </location>
</feature>
<dbReference type="OMA" id="TRMLCSK"/>
<dbReference type="Gene3D" id="2.30.29.30">
    <property type="entry name" value="Pleckstrin-homology domain (PH domain)/Phosphotyrosine-binding domain (PTB)"/>
    <property type="match status" value="1"/>
</dbReference>
<evidence type="ECO:0000313" key="7">
    <source>
        <dbReference type="Proteomes" id="UP000305647"/>
    </source>
</evidence>
<feature type="domain" description="SEC7" evidence="3">
    <location>
        <begin position="198"/>
        <end position="359"/>
    </location>
</feature>
<dbReference type="PANTHER" id="PTHR10663:SF373">
    <property type="entry name" value="PH AND SEC7 DOMAIN-CONTAINING PROTEIN C11E3.11C"/>
    <property type="match status" value="1"/>
</dbReference>
<feature type="compositionally biased region" description="Basic and acidic residues" evidence="1">
    <location>
        <begin position="131"/>
        <end position="141"/>
    </location>
</feature>
<feature type="compositionally biased region" description="Low complexity" evidence="1">
    <location>
        <begin position="353"/>
        <end position="368"/>
    </location>
</feature>
<dbReference type="EMBL" id="SPRC01000027">
    <property type="protein sequence ID" value="TIB78318.1"/>
    <property type="molecule type" value="Genomic_DNA"/>
</dbReference>
<dbReference type="GO" id="GO:0005085">
    <property type="term" value="F:guanyl-nucleotide exchange factor activity"/>
    <property type="evidence" value="ECO:0007669"/>
    <property type="project" value="InterPro"/>
</dbReference>
<dbReference type="AlphaFoldDB" id="A0A4T0PQ96"/>
<dbReference type="Gene3D" id="1.10.1000.11">
    <property type="entry name" value="Arf Nucleotide-binding Site Opener,domain 2"/>
    <property type="match status" value="1"/>
</dbReference>
<dbReference type="PROSITE" id="PS50003">
    <property type="entry name" value="PH_DOMAIN"/>
    <property type="match status" value="1"/>
</dbReference>
<dbReference type="InterPro" id="IPR001849">
    <property type="entry name" value="PH_domain"/>
</dbReference>
<feature type="domain" description="PH" evidence="2">
    <location>
        <begin position="576"/>
        <end position="702"/>
    </location>
</feature>
<feature type="compositionally biased region" description="Pro residues" evidence="1">
    <location>
        <begin position="111"/>
        <end position="122"/>
    </location>
</feature>
<evidence type="ECO:0000313" key="8">
    <source>
        <dbReference type="Proteomes" id="UP000309601"/>
    </source>
</evidence>
<name>A0A4T0PQ96_9BASI</name>
<protein>
    <recommendedName>
        <fullName evidence="10">SEC7 domain-containing protein</fullName>
    </recommendedName>
</protein>
<dbReference type="Proteomes" id="UP000309601">
    <property type="component" value="Unassembled WGS sequence"/>
</dbReference>
<dbReference type="InterPro" id="IPR035999">
    <property type="entry name" value="Sec7_dom_sf"/>
</dbReference>
<dbReference type="SUPFAM" id="SSF48425">
    <property type="entry name" value="Sec7 domain"/>
    <property type="match status" value="1"/>
</dbReference>
<reference evidence="7 8" key="1">
    <citation type="submission" date="2019-03" db="EMBL/GenBank/DDBJ databases">
        <title>Sequencing 25 genomes of Wallemia mellicola.</title>
        <authorList>
            <person name="Gostincar C."/>
        </authorList>
    </citation>
    <scope>NUCLEOTIDE SEQUENCE [LARGE SCALE GENOMIC DNA]</scope>
    <source>
        <strain evidence="6 8">EXF-1274</strain>
        <strain evidence="4 9">EXF-6152</strain>
        <strain evidence="5 7">EXF-8738</strain>
    </source>
</reference>
<feature type="compositionally biased region" description="Polar residues" evidence="1">
    <location>
        <begin position="60"/>
        <end position="74"/>
    </location>
</feature>
<dbReference type="SMART" id="SM00222">
    <property type="entry name" value="Sec7"/>
    <property type="match status" value="1"/>
</dbReference>
<comment type="caution">
    <text evidence="5">The sequence shown here is derived from an EMBL/GenBank/DDBJ whole genome shotgun (WGS) entry which is preliminary data.</text>
</comment>
<feature type="region of interest" description="Disordered" evidence="1">
    <location>
        <begin position="89"/>
        <end position="206"/>
    </location>
</feature>
<feature type="compositionally biased region" description="Polar residues" evidence="1">
    <location>
        <begin position="25"/>
        <end position="34"/>
    </location>
</feature>
<sequence>MANDKDFDEMLNSNKTKFITEESRQTLPTITTTDTNKKVSKRRKAPSPIKIPKQERRRSTSIGSAYLDSQSTGADFQSISLERVGIPTSPAFNHAWYSPPAVQEPARKSPLPSPKIPSPMPSPRISSLAFSKEKSLDKLERSNTPTSTHSTVTRKLSNFNLSNDDPTTPVLQQSPSIRLINDNDSQTKNDQNRSLPPLPPSPSHSDLGLKCWNQDESFLPKQKHAEWLGSLGATNKQALYTYMSQFDFCSLRLDDALRKLTSKLFLRAETQQIDRILEAFSIKFFNDNPLPLYRSPDVVHAISYSILLLNTDLHIADIVTHMSRHQFIKNTLNVVHNQYDSRGFSTPDLVDDTSSITSSKTTNTINKNQPQQSIPQGPPLSYYTRKNKLGRNGSLSSIRSGLSPSYSTSTSPSSSSLTEEKVKKSASSMTISTSYESQQLDAELEPFLRDIYNSIRSQKILLPLDGNKANNLSVNTSRQRLPRNMSSPSISTSSLKRGSIRGLSSLLGTDGRTSPTPSLGSVMEAPTPSIGFASNLSQTIIKEQQEDAISNKSALSDNSDAGLILTDEELALMGPPWAKEGFLQRKHYYESDGKRSKDRNWLEVFVVIGRGDLKMFTFGESAGVQGAQSSGGIGGGNWTNNANLVGEIPLAHSVSDYMRNGYNRSRPHCFQLSLPNGGKYYLQAGTESLLDEWVSTCNYWASRASKEPLSGGVSNMEYGWNSVIGEVESGSSMLKPQREEDVMSVRSNYSINRWKQPFRTNADKMYIEDWNAPHLPVVSSTLTEEDQQRALQKFSASLKKDLRVHRQIYDRMLQQYSTKSSNRDKATHNWNKKNKYLITEIKKYDRYIDNLNQAISMRKQKQHEKQLEKALAEPESDEEDEEDDDDDEEEEEED</sequence>
<dbReference type="PANTHER" id="PTHR10663">
    <property type="entry name" value="GUANYL-NUCLEOTIDE EXCHANGE FACTOR"/>
    <property type="match status" value="1"/>
</dbReference>
<evidence type="ECO:0000313" key="9">
    <source>
        <dbReference type="Proteomes" id="UP000310685"/>
    </source>
</evidence>
<proteinExistence type="predicted"/>
<evidence type="ECO:0000313" key="5">
    <source>
        <dbReference type="EMBL" id="TIC30178.1"/>
    </source>
</evidence>
<feature type="compositionally biased region" description="Low complexity" evidence="1">
    <location>
        <begin position="390"/>
        <end position="417"/>
    </location>
</feature>
<feature type="compositionally biased region" description="Basic and acidic residues" evidence="1">
    <location>
        <begin position="863"/>
        <end position="872"/>
    </location>
</feature>
<evidence type="ECO:0000259" key="2">
    <source>
        <dbReference type="PROSITE" id="PS50003"/>
    </source>
</evidence>
<dbReference type="SMART" id="SM00233">
    <property type="entry name" value="PH"/>
    <property type="match status" value="1"/>
</dbReference>
<evidence type="ECO:0008006" key="10">
    <source>
        <dbReference type="Google" id="ProtNLM"/>
    </source>
</evidence>
<dbReference type="Pfam" id="PF01369">
    <property type="entry name" value="Sec7"/>
    <property type="match status" value="1"/>
</dbReference>
<dbReference type="Proteomes" id="UP000310685">
    <property type="component" value="Unassembled WGS sequence"/>
</dbReference>
<evidence type="ECO:0000259" key="3">
    <source>
        <dbReference type="PROSITE" id="PS50190"/>
    </source>
</evidence>
<evidence type="ECO:0000313" key="6">
    <source>
        <dbReference type="EMBL" id="TIC63110.1"/>
    </source>
</evidence>
<evidence type="ECO:0000256" key="1">
    <source>
        <dbReference type="SAM" id="MobiDB-lite"/>
    </source>
</evidence>
<dbReference type="InterPro" id="IPR011993">
    <property type="entry name" value="PH-like_dom_sf"/>
</dbReference>
<dbReference type="InterPro" id="IPR023394">
    <property type="entry name" value="Sec7_C_sf"/>
</dbReference>
<feature type="region of interest" description="Disordered" evidence="1">
    <location>
        <begin position="18"/>
        <end position="74"/>
    </location>
</feature>
<dbReference type="SUPFAM" id="SSF50729">
    <property type="entry name" value="PH domain-like"/>
    <property type="match status" value="1"/>
</dbReference>
<dbReference type="InterPro" id="IPR041681">
    <property type="entry name" value="PH_9"/>
</dbReference>
<feature type="region of interest" description="Disordered" evidence="1">
    <location>
        <begin position="858"/>
        <end position="894"/>
    </location>
</feature>
<dbReference type="EMBL" id="SPRW01000039">
    <property type="protein sequence ID" value="TIC63110.1"/>
    <property type="molecule type" value="Genomic_DNA"/>
</dbReference>
<feature type="region of interest" description="Disordered" evidence="1">
    <location>
        <begin position="503"/>
        <end position="522"/>
    </location>
</feature>
<dbReference type="PROSITE" id="PS50190">
    <property type="entry name" value="SEC7"/>
    <property type="match status" value="1"/>
</dbReference>
<feature type="compositionally biased region" description="Acidic residues" evidence="1">
    <location>
        <begin position="874"/>
        <end position="894"/>
    </location>
</feature>
<accession>A0A4T0PQ96</accession>
<dbReference type="GO" id="GO:0032012">
    <property type="term" value="P:regulation of ARF protein signal transduction"/>
    <property type="evidence" value="ECO:0007669"/>
    <property type="project" value="InterPro"/>
</dbReference>
<evidence type="ECO:0000313" key="4">
    <source>
        <dbReference type="EMBL" id="TIB78318.1"/>
    </source>
</evidence>